<dbReference type="Pfam" id="PF00931">
    <property type="entry name" value="NB-ARC"/>
    <property type="match status" value="1"/>
</dbReference>
<keyword evidence="5" id="KW-0520">NAD</keyword>
<dbReference type="InterPro" id="IPR000157">
    <property type="entry name" value="TIR_dom"/>
</dbReference>
<dbReference type="InterPro" id="IPR058192">
    <property type="entry name" value="WHD_ROQ1-like"/>
</dbReference>
<evidence type="ECO:0000256" key="2">
    <source>
        <dbReference type="ARBA" id="ARBA00022614"/>
    </source>
</evidence>
<dbReference type="Proteomes" id="UP000002051">
    <property type="component" value="Chromosome 2"/>
</dbReference>
<dbReference type="AlphaFoldDB" id="G7IM52"/>
<dbReference type="InterPro" id="IPR045344">
    <property type="entry name" value="C-JID"/>
</dbReference>
<dbReference type="InterPro" id="IPR027417">
    <property type="entry name" value="P-loop_NTPase"/>
</dbReference>
<dbReference type="InterPro" id="IPR035897">
    <property type="entry name" value="Toll_tir_struct_dom_sf"/>
</dbReference>
<reference evidence="8 11" key="1">
    <citation type="journal article" date="2011" name="Nature">
        <title>The Medicago genome provides insight into the evolution of rhizobial symbioses.</title>
        <authorList>
            <person name="Young N.D."/>
            <person name="Debelle F."/>
            <person name="Oldroyd G.E."/>
            <person name="Geurts R."/>
            <person name="Cannon S.B."/>
            <person name="Udvardi M.K."/>
            <person name="Benedito V.A."/>
            <person name="Mayer K.F."/>
            <person name="Gouzy J."/>
            <person name="Schoof H."/>
            <person name="Van de Peer Y."/>
            <person name="Proost S."/>
            <person name="Cook D.R."/>
            <person name="Meyers B.C."/>
            <person name="Spannagl M."/>
            <person name="Cheung F."/>
            <person name="De Mita S."/>
            <person name="Krishnakumar V."/>
            <person name="Gundlach H."/>
            <person name="Zhou S."/>
            <person name="Mudge J."/>
            <person name="Bharti A.K."/>
            <person name="Murray J.D."/>
            <person name="Naoumkina M.A."/>
            <person name="Rosen B."/>
            <person name="Silverstein K.A."/>
            <person name="Tang H."/>
            <person name="Rombauts S."/>
            <person name="Zhao P.X."/>
            <person name="Zhou P."/>
            <person name="Barbe V."/>
            <person name="Bardou P."/>
            <person name="Bechner M."/>
            <person name="Bellec A."/>
            <person name="Berger A."/>
            <person name="Berges H."/>
            <person name="Bidwell S."/>
            <person name="Bisseling T."/>
            <person name="Choisne N."/>
            <person name="Couloux A."/>
            <person name="Denny R."/>
            <person name="Deshpande S."/>
            <person name="Dai X."/>
            <person name="Doyle J.J."/>
            <person name="Dudez A.M."/>
            <person name="Farmer A.D."/>
            <person name="Fouteau S."/>
            <person name="Franken C."/>
            <person name="Gibelin C."/>
            <person name="Gish J."/>
            <person name="Goldstein S."/>
            <person name="Gonzalez A.J."/>
            <person name="Green P.J."/>
            <person name="Hallab A."/>
            <person name="Hartog M."/>
            <person name="Hua A."/>
            <person name="Humphray S.J."/>
            <person name="Jeong D.H."/>
            <person name="Jing Y."/>
            <person name="Jocker A."/>
            <person name="Kenton S.M."/>
            <person name="Kim D.J."/>
            <person name="Klee K."/>
            <person name="Lai H."/>
            <person name="Lang C."/>
            <person name="Lin S."/>
            <person name="Macmil S.L."/>
            <person name="Magdelenat G."/>
            <person name="Matthews L."/>
            <person name="McCorrison J."/>
            <person name="Monaghan E.L."/>
            <person name="Mun J.H."/>
            <person name="Najar F.Z."/>
            <person name="Nicholson C."/>
            <person name="Noirot C."/>
            <person name="O'Bleness M."/>
            <person name="Paule C.R."/>
            <person name="Poulain J."/>
            <person name="Prion F."/>
            <person name="Qin B."/>
            <person name="Qu C."/>
            <person name="Retzel E.F."/>
            <person name="Riddle C."/>
            <person name="Sallet E."/>
            <person name="Samain S."/>
            <person name="Samson N."/>
            <person name="Sanders I."/>
            <person name="Saurat O."/>
            <person name="Scarpelli C."/>
            <person name="Schiex T."/>
            <person name="Segurens B."/>
            <person name="Severin A.J."/>
            <person name="Sherrier D.J."/>
            <person name="Shi R."/>
            <person name="Sims S."/>
            <person name="Singer S.R."/>
            <person name="Sinharoy S."/>
            <person name="Sterck L."/>
            <person name="Viollet A."/>
            <person name="Wang B.B."/>
            <person name="Wang K."/>
            <person name="Wang M."/>
            <person name="Wang X."/>
            <person name="Warfsmann J."/>
            <person name="Weissenbach J."/>
            <person name="White D.D."/>
            <person name="White J.D."/>
            <person name="Wiley G.B."/>
            <person name="Wincker P."/>
            <person name="Xing Y."/>
            <person name="Yang L."/>
            <person name="Yao Z."/>
            <person name="Ying F."/>
            <person name="Zhai J."/>
            <person name="Zhou L."/>
            <person name="Zuber A."/>
            <person name="Denarie J."/>
            <person name="Dixon R.A."/>
            <person name="May G.D."/>
            <person name="Schwartz D.C."/>
            <person name="Rogers J."/>
            <person name="Quetier F."/>
            <person name="Town C.D."/>
            <person name="Roe B.A."/>
        </authorList>
    </citation>
    <scope>NUCLEOTIDE SEQUENCE [LARGE SCALE GENOMIC DNA]</scope>
    <source>
        <strain evidence="8">A17</strain>
        <strain evidence="10 11">cv. Jemalong A17</strain>
    </source>
</reference>
<evidence type="ECO:0000313" key="9">
    <source>
        <dbReference type="EMBL" id="RHN75317.1"/>
    </source>
</evidence>
<keyword evidence="11" id="KW-1185">Reference proteome</keyword>
<dbReference type="eggNOG" id="ENOG502R41B">
    <property type="taxonomic scope" value="Eukaryota"/>
</dbReference>
<dbReference type="EMBL" id="PSQE01000002">
    <property type="protein sequence ID" value="RHN75317.1"/>
    <property type="molecule type" value="Genomic_DNA"/>
</dbReference>
<dbReference type="Proteomes" id="UP000265566">
    <property type="component" value="Chromosome 2"/>
</dbReference>
<dbReference type="EnsemblPlants" id="AES66938">
    <property type="protein sequence ID" value="AES66938"/>
    <property type="gene ID" value="MTR_2g083650"/>
</dbReference>
<dbReference type="GO" id="GO:0007165">
    <property type="term" value="P:signal transduction"/>
    <property type="evidence" value="ECO:0007669"/>
    <property type="project" value="InterPro"/>
</dbReference>
<dbReference type="PANTHER" id="PTHR11017:SF290">
    <property type="entry name" value="ADP-RIBOSYL CYCLASE_CYCLIC ADP-RIBOSE HYDROLASE"/>
    <property type="match status" value="1"/>
</dbReference>
<dbReference type="Pfam" id="PF01582">
    <property type="entry name" value="TIR"/>
    <property type="match status" value="1"/>
</dbReference>
<organism evidence="8 11">
    <name type="scientific">Medicago truncatula</name>
    <name type="common">Barrel medic</name>
    <name type="synonym">Medicago tribuloides</name>
    <dbReference type="NCBI Taxonomy" id="3880"/>
    <lineage>
        <taxon>Eukaryota</taxon>
        <taxon>Viridiplantae</taxon>
        <taxon>Streptophyta</taxon>
        <taxon>Embryophyta</taxon>
        <taxon>Tracheophyta</taxon>
        <taxon>Spermatophyta</taxon>
        <taxon>Magnoliopsida</taxon>
        <taxon>eudicotyledons</taxon>
        <taxon>Gunneridae</taxon>
        <taxon>Pentapetalae</taxon>
        <taxon>rosids</taxon>
        <taxon>fabids</taxon>
        <taxon>Fabales</taxon>
        <taxon>Fabaceae</taxon>
        <taxon>Papilionoideae</taxon>
        <taxon>50 kb inversion clade</taxon>
        <taxon>NPAAA clade</taxon>
        <taxon>Hologalegina</taxon>
        <taxon>IRL clade</taxon>
        <taxon>Trifolieae</taxon>
        <taxon>Medicago</taxon>
    </lineage>
</organism>
<comment type="catalytic activity">
    <reaction evidence="6">
        <text>NAD(+) + H2O = ADP-D-ribose + nicotinamide + H(+)</text>
        <dbReference type="Rhea" id="RHEA:16301"/>
        <dbReference type="ChEBI" id="CHEBI:15377"/>
        <dbReference type="ChEBI" id="CHEBI:15378"/>
        <dbReference type="ChEBI" id="CHEBI:17154"/>
        <dbReference type="ChEBI" id="CHEBI:57540"/>
        <dbReference type="ChEBI" id="CHEBI:57967"/>
        <dbReference type="EC" id="3.2.2.6"/>
    </reaction>
    <physiologicalReaction direction="left-to-right" evidence="6">
        <dbReference type="Rhea" id="RHEA:16302"/>
    </physiologicalReaction>
</comment>
<dbReference type="InterPro" id="IPR003593">
    <property type="entry name" value="AAA+_ATPase"/>
</dbReference>
<keyword evidence="3" id="KW-0677">Repeat</keyword>
<evidence type="ECO:0000259" key="7">
    <source>
        <dbReference type="PROSITE" id="PS50104"/>
    </source>
</evidence>
<dbReference type="Gene3D" id="1.10.8.430">
    <property type="entry name" value="Helical domain of apoptotic protease-activating factors"/>
    <property type="match status" value="1"/>
</dbReference>
<keyword evidence="4 9" id="KW-0378">Hydrolase</keyword>
<protein>
    <recommendedName>
        <fullName evidence="1">ADP-ribosyl cyclase/cyclic ADP-ribose hydrolase</fullName>
        <ecNumber evidence="1">3.2.2.6</ecNumber>
    </recommendedName>
</protein>
<evidence type="ECO:0000256" key="1">
    <source>
        <dbReference type="ARBA" id="ARBA00011982"/>
    </source>
</evidence>
<dbReference type="KEGG" id="mtr:11410695"/>
<dbReference type="GO" id="GO:0006952">
    <property type="term" value="P:defense response"/>
    <property type="evidence" value="ECO:0007669"/>
    <property type="project" value="InterPro"/>
</dbReference>
<dbReference type="FunFam" id="3.40.50.10140:FF:000007">
    <property type="entry name" value="Disease resistance protein (TIR-NBS-LRR class)"/>
    <property type="match status" value="1"/>
</dbReference>
<dbReference type="SMART" id="SM00382">
    <property type="entry name" value="AAA"/>
    <property type="match status" value="1"/>
</dbReference>
<dbReference type="EC" id="3.2.2.6" evidence="1"/>
<reference evidence="12" key="4">
    <citation type="journal article" date="2018" name="Nat. Plants">
        <title>Whole-genome landscape of Medicago truncatula symbiotic genes.</title>
        <authorList>
            <person name="Pecrix Y."/>
            <person name="Staton S.E."/>
            <person name="Sallet E."/>
            <person name="Lelandais-Briere C."/>
            <person name="Moreau S."/>
            <person name="Carrere S."/>
            <person name="Blein T."/>
            <person name="Jardinaud M.F."/>
            <person name="Latrasse D."/>
            <person name="Zouine M."/>
            <person name="Zahm M."/>
            <person name="Kreplak J."/>
            <person name="Mayjonade B."/>
            <person name="Satge C."/>
            <person name="Perez M."/>
            <person name="Cauet S."/>
            <person name="Marande W."/>
            <person name="Chantry-Darmon C."/>
            <person name="Lopez-Roques C."/>
            <person name="Bouchez O."/>
            <person name="Berard A."/>
            <person name="Debelle F."/>
            <person name="Munos S."/>
            <person name="Bendahmane A."/>
            <person name="Berges H."/>
            <person name="Niebel A."/>
            <person name="Buitink J."/>
            <person name="Frugier F."/>
            <person name="Benhamed M."/>
            <person name="Crespi M."/>
            <person name="Gouzy J."/>
            <person name="Gamas P."/>
        </authorList>
    </citation>
    <scope>NUCLEOTIDE SEQUENCE [LARGE SCALE GENOMIC DNA]</scope>
    <source>
        <strain evidence="12">cv. Jemalong A17</strain>
    </source>
</reference>
<dbReference type="SUPFAM" id="SSF52200">
    <property type="entry name" value="Toll/Interleukin receptor TIR domain"/>
    <property type="match status" value="1"/>
</dbReference>
<evidence type="ECO:0000313" key="11">
    <source>
        <dbReference type="Proteomes" id="UP000002051"/>
    </source>
</evidence>
<dbReference type="EMBL" id="CM001218">
    <property type="protein sequence ID" value="AES66938.2"/>
    <property type="molecule type" value="Genomic_DNA"/>
</dbReference>
<dbReference type="Gene3D" id="3.80.10.10">
    <property type="entry name" value="Ribonuclease Inhibitor"/>
    <property type="match status" value="3"/>
</dbReference>
<dbReference type="PRINTS" id="PR00364">
    <property type="entry name" value="DISEASERSIST"/>
</dbReference>
<proteinExistence type="predicted"/>
<dbReference type="GO" id="GO:0043531">
    <property type="term" value="F:ADP binding"/>
    <property type="evidence" value="ECO:0007669"/>
    <property type="project" value="InterPro"/>
</dbReference>
<name>G7IM52_MEDTR</name>
<dbReference type="HOGENOM" id="CLU_001561_0_2_1"/>
<dbReference type="PANTHER" id="PTHR11017">
    <property type="entry name" value="LEUCINE-RICH REPEAT-CONTAINING PROTEIN"/>
    <property type="match status" value="1"/>
</dbReference>
<evidence type="ECO:0000256" key="6">
    <source>
        <dbReference type="ARBA" id="ARBA00047304"/>
    </source>
</evidence>
<dbReference type="SUPFAM" id="SSF52058">
    <property type="entry name" value="L domain-like"/>
    <property type="match status" value="1"/>
</dbReference>
<dbReference type="PaxDb" id="3880-AES66938"/>
<dbReference type="Gene3D" id="3.40.50.10140">
    <property type="entry name" value="Toll/interleukin-1 receptor homology (TIR) domain"/>
    <property type="match status" value="1"/>
</dbReference>
<reference evidence="9" key="5">
    <citation type="journal article" date="2018" name="Nat. Plants">
        <title>Whole-genome landscape of Medicago truncatula symbiotic genes.</title>
        <authorList>
            <person name="Pecrix Y."/>
            <person name="Gamas P."/>
            <person name="Carrere S."/>
        </authorList>
    </citation>
    <scope>NUCLEOTIDE SEQUENCE</scope>
    <source>
        <tissue evidence="9">Leaves</tissue>
    </source>
</reference>
<gene>
    <name evidence="10" type="primary">11410695</name>
    <name evidence="8" type="ordered locus">MTR_2g083650</name>
    <name evidence="9" type="ORF">MtrunA17_Chr2g0319851</name>
</gene>
<dbReference type="SMART" id="SM00255">
    <property type="entry name" value="TIR"/>
    <property type="match status" value="1"/>
</dbReference>
<evidence type="ECO:0000256" key="4">
    <source>
        <dbReference type="ARBA" id="ARBA00022801"/>
    </source>
</evidence>
<evidence type="ECO:0000313" key="10">
    <source>
        <dbReference type="EnsemblPlants" id="AES66938"/>
    </source>
</evidence>
<evidence type="ECO:0000256" key="3">
    <source>
        <dbReference type="ARBA" id="ARBA00022737"/>
    </source>
</evidence>
<reference evidence="10" key="3">
    <citation type="submission" date="2015-04" db="UniProtKB">
        <authorList>
            <consortium name="EnsemblPlants"/>
        </authorList>
    </citation>
    <scope>IDENTIFICATION</scope>
    <source>
        <strain evidence="10">cv. Jemalong A17</strain>
    </source>
</reference>
<reference evidence="8 11" key="2">
    <citation type="journal article" date="2014" name="BMC Genomics">
        <title>An improved genome release (version Mt4.0) for the model legume Medicago truncatula.</title>
        <authorList>
            <person name="Tang H."/>
            <person name="Krishnakumar V."/>
            <person name="Bidwell S."/>
            <person name="Rosen B."/>
            <person name="Chan A."/>
            <person name="Zhou S."/>
            <person name="Gentzbittel L."/>
            <person name="Childs K.L."/>
            <person name="Yandell M."/>
            <person name="Gundlach H."/>
            <person name="Mayer K.F."/>
            <person name="Schwartz D.C."/>
            <person name="Town C.D."/>
        </authorList>
    </citation>
    <scope>GENOME REANNOTATION</scope>
    <source>
        <strain evidence="10 11">cv. Jemalong A17</strain>
    </source>
</reference>
<dbReference type="InterPro" id="IPR032675">
    <property type="entry name" value="LRR_dom_sf"/>
</dbReference>
<dbReference type="Pfam" id="PF07725">
    <property type="entry name" value="LRR_3"/>
    <property type="match status" value="1"/>
</dbReference>
<dbReference type="Gramene" id="rna11498">
    <property type="protein sequence ID" value="RHN75317.1"/>
    <property type="gene ID" value="gene11498"/>
</dbReference>
<dbReference type="InterPro" id="IPR044974">
    <property type="entry name" value="Disease_R_plants"/>
</dbReference>
<dbReference type="OrthoDB" id="1379189at2759"/>
<dbReference type="InterPro" id="IPR042197">
    <property type="entry name" value="Apaf_helical"/>
</dbReference>
<keyword evidence="2" id="KW-0433">Leucine-rich repeat</keyword>
<evidence type="ECO:0000313" key="8">
    <source>
        <dbReference type="EMBL" id="AES66938.2"/>
    </source>
</evidence>
<dbReference type="InterPro" id="IPR002182">
    <property type="entry name" value="NB-ARC"/>
</dbReference>
<dbReference type="Pfam" id="PF23282">
    <property type="entry name" value="WHD_ROQ1"/>
    <property type="match status" value="1"/>
</dbReference>
<dbReference type="GO" id="GO:0061809">
    <property type="term" value="F:NAD+ nucleosidase activity, cyclic ADP-ribose generating"/>
    <property type="evidence" value="ECO:0007669"/>
    <property type="project" value="UniProtKB-EC"/>
</dbReference>
<dbReference type="Pfam" id="PF20160">
    <property type="entry name" value="C-JID"/>
    <property type="match status" value="1"/>
</dbReference>
<accession>A0A0C3V6E8</accession>
<feature type="domain" description="TIR" evidence="7">
    <location>
        <begin position="53"/>
        <end position="216"/>
    </location>
</feature>
<accession>G7IM52</accession>
<dbReference type="PROSITE" id="PS50104">
    <property type="entry name" value="TIR"/>
    <property type="match status" value="1"/>
</dbReference>
<dbReference type="SUPFAM" id="SSF52540">
    <property type="entry name" value="P-loop containing nucleoside triphosphate hydrolases"/>
    <property type="match status" value="1"/>
</dbReference>
<dbReference type="InterPro" id="IPR011713">
    <property type="entry name" value="Leu-rich_rpt_3"/>
</dbReference>
<dbReference type="Gene3D" id="3.40.50.300">
    <property type="entry name" value="P-loop containing nucleotide triphosphate hydrolases"/>
    <property type="match status" value="1"/>
</dbReference>
<evidence type="ECO:0000256" key="5">
    <source>
        <dbReference type="ARBA" id="ARBA00023027"/>
    </source>
</evidence>
<evidence type="ECO:0000313" key="12">
    <source>
        <dbReference type="Proteomes" id="UP000265566"/>
    </source>
</evidence>
<sequence length="1185" mass="136030">MNSISNLSDTLLSWSSYLLQPVRAMLDCLPFSNLRQGAEASNSSMDFNNDQSYRYDVFISFRGPDTRNTFVDHLYAHLKRKGIFAFKDDQRLEKGESLSPQLLQAIQNSRVSIVVFSERYAESTWCLEEMATVAECRKRLKQTVFPVFYDVDPSHVRKHIGVFKANNSHTKTYDRNKVVRWQEAMTELGNLVGFDVRYKPEFTEIEKIVQAVIKTLNHKFSGFTNDLVGMQPRIEQLEKLLKLSSENDDFRVLGIWGMGGVGKTTHATVLYDRISYQFDARCFIHNTSKIYMDGGIVSVQKQILGQTLDERNLDSYDTCEIAGIMINRLQSGIKVLLVLDNIDHLEQLQELAINPKLLCRGSRIIITTRDEHILRVYGADTVHEVPLLNSNDAYELFCRKAFKGEDQTSDCVELIPEVLKYAQHLPLAIKVVGSFLCTRDATQWKDALASLKNSPDSKIMDVLQMSIDGLQHEEKEIFMHIACFFKGEREVYVKRILDACGLHPHIGIQRILEKSLITIKNQEIHMHDMLQELGKKIVRHRFPEEPGSWSRLWRYNDFYHVLMTETGTNNVKAIVLDQKENFSKCRTEGFSNMRNLGLLILYHNNFSGNLNFLSNNLRYLLWHGYPFTSLPSNFEPYYLVELNMPHSNIQRLWEGRKDLPYLKRMDLSNSKFLTETPKFFWTPILERLDFTGCTNLIQVHPSIGHLTELVFLSLQNCSSLVNLDFGIVSNLYSLRVLRLSGCTKLEKTPDFTGASNLEYLDMDGCTSLSTVHESIGAIAKLRFLSLRDCIILAGIPNSINTITSLVTLDLRGCLKLTTLPLGQNLSSSHMESLIFLDVSFCNLNKVPDAIGELHCLERLNLQGNNFDALPYTFLNLGRLSYLNLAHCHKLRAFPHIPTLKDLSLVGSYFKLVSGSRDHRSGLYVFDCPKVKLFLSNTEDYFSKYICQWLHKLLKDPRTFRCGFDFIVPCQRKYNDDPFIHPIPEWFHHQFGGDSIIRIVQSNVDDNWIGFSFCAAFEVNNRPTNSGSSRGSLSSALPHPFYLSFESEHTEERFEMPLSLELEKIDGSKHLWIIYISREHCHFVKTGAHITFKACPGLVIKKWGLRMLIKKAGAKKLSSYSHSIMFFNNEFEESDVHHLMFDYVEESISRSGPKIQLPYNWLITEEEEVENSEAKSKEIDLSNLGL</sequence>